<gene>
    <name evidence="1" type="ORF">SAMN05421877_10615</name>
</gene>
<accession>A0A1H5YKE9</accession>
<organism evidence="1 2">
    <name type="scientific">Sphingobacterium lactis</name>
    <dbReference type="NCBI Taxonomy" id="797291"/>
    <lineage>
        <taxon>Bacteria</taxon>
        <taxon>Pseudomonadati</taxon>
        <taxon>Bacteroidota</taxon>
        <taxon>Sphingobacteriia</taxon>
        <taxon>Sphingobacteriales</taxon>
        <taxon>Sphingobacteriaceae</taxon>
        <taxon>Sphingobacterium</taxon>
    </lineage>
</organism>
<sequence>MKGLKQSFVLILIILTGIAKAETLKALPSSPQDSLNNEHQSLFYRVGENQMMELLYREIFGEGIGPTTLWLNTFADNALTTFSQQDYLVLENNNSGGFELFDEDNNYVSVAPDFQNYYSLTSNTGTWVKSRSNGFNKIYFSTNTGKEFTMIMKISIGGKKVIRDEKGYEITLKGKLTGSYDIWDNEGRKMKIKIDRSGVFRLVEGDRVISTMVMPSVQNFTITDSNGGIHQIRMRGRYNDIIITSSNGSEIFINNRYEKPLPPTNTTETNESS</sequence>
<reference evidence="2" key="1">
    <citation type="submission" date="2016-10" db="EMBL/GenBank/DDBJ databases">
        <authorList>
            <person name="Varghese N."/>
            <person name="Submissions S."/>
        </authorList>
    </citation>
    <scope>NUCLEOTIDE SEQUENCE [LARGE SCALE GENOMIC DNA]</scope>
    <source>
        <strain evidence="2">DSM 22361</strain>
    </source>
</reference>
<dbReference type="AlphaFoldDB" id="A0A1H5YKE9"/>
<protein>
    <submittedName>
        <fullName evidence="1">Uncharacterized protein</fullName>
    </submittedName>
</protein>
<dbReference type="OrthoDB" id="711244at2"/>
<evidence type="ECO:0000313" key="1">
    <source>
        <dbReference type="EMBL" id="SEG23856.1"/>
    </source>
</evidence>
<dbReference type="EMBL" id="FNUT01000006">
    <property type="protein sequence ID" value="SEG23856.1"/>
    <property type="molecule type" value="Genomic_DNA"/>
</dbReference>
<evidence type="ECO:0000313" key="2">
    <source>
        <dbReference type="Proteomes" id="UP000236731"/>
    </source>
</evidence>
<name>A0A1H5YKE9_9SPHI</name>
<proteinExistence type="predicted"/>
<dbReference type="Proteomes" id="UP000236731">
    <property type="component" value="Unassembled WGS sequence"/>
</dbReference>
<dbReference type="RefSeq" id="WP_103906205.1">
    <property type="nucleotide sequence ID" value="NZ_CP049246.1"/>
</dbReference>
<keyword evidence="2" id="KW-1185">Reference proteome</keyword>